<gene>
    <name evidence="1" type="ORF">CPELLU_LOCUS13153</name>
</gene>
<dbReference type="Proteomes" id="UP000789759">
    <property type="component" value="Unassembled WGS sequence"/>
</dbReference>
<evidence type="ECO:0000313" key="2">
    <source>
        <dbReference type="Proteomes" id="UP000789759"/>
    </source>
</evidence>
<dbReference type="AlphaFoldDB" id="A0A9N9I7U3"/>
<accession>A0A9N9I7U3</accession>
<name>A0A9N9I7U3_9GLOM</name>
<protein>
    <submittedName>
        <fullName evidence="1">714_t:CDS:1</fullName>
    </submittedName>
</protein>
<reference evidence="1" key="1">
    <citation type="submission" date="2021-06" db="EMBL/GenBank/DDBJ databases">
        <authorList>
            <person name="Kallberg Y."/>
            <person name="Tangrot J."/>
            <person name="Rosling A."/>
        </authorList>
    </citation>
    <scope>NUCLEOTIDE SEQUENCE</scope>
    <source>
        <strain evidence="1">FL966</strain>
    </source>
</reference>
<keyword evidence="2" id="KW-1185">Reference proteome</keyword>
<organism evidence="1 2">
    <name type="scientific">Cetraspora pellucida</name>
    <dbReference type="NCBI Taxonomy" id="1433469"/>
    <lineage>
        <taxon>Eukaryota</taxon>
        <taxon>Fungi</taxon>
        <taxon>Fungi incertae sedis</taxon>
        <taxon>Mucoromycota</taxon>
        <taxon>Glomeromycotina</taxon>
        <taxon>Glomeromycetes</taxon>
        <taxon>Diversisporales</taxon>
        <taxon>Gigasporaceae</taxon>
        <taxon>Cetraspora</taxon>
    </lineage>
</organism>
<proteinExistence type="predicted"/>
<evidence type="ECO:0000313" key="1">
    <source>
        <dbReference type="EMBL" id="CAG8725437.1"/>
    </source>
</evidence>
<comment type="caution">
    <text evidence="1">The sequence shown here is derived from an EMBL/GenBank/DDBJ whole genome shotgun (WGS) entry which is preliminary data.</text>
</comment>
<dbReference type="EMBL" id="CAJVQA010013589">
    <property type="protein sequence ID" value="CAG8725437.1"/>
    <property type="molecule type" value="Genomic_DNA"/>
</dbReference>
<sequence length="58" mass="6766">MFMASLYLCFAIGIWRCRSWCIASGICRYRSWCVASGIRRRFCVVVFGVFITGVARRY</sequence>